<dbReference type="EMBL" id="JBBPBN010000247">
    <property type="protein sequence ID" value="KAK8492491.1"/>
    <property type="molecule type" value="Genomic_DNA"/>
</dbReference>
<name>A0ABR2AH41_9ROSI</name>
<accession>A0ABR2AH41</accession>
<proteinExistence type="predicted"/>
<organism evidence="1 2">
    <name type="scientific">Hibiscus sabdariffa</name>
    <name type="common">roselle</name>
    <dbReference type="NCBI Taxonomy" id="183260"/>
    <lineage>
        <taxon>Eukaryota</taxon>
        <taxon>Viridiplantae</taxon>
        <taxon>Streptophyta</taxon>
        <taxon>Embryophyta</taxon>
        <taxon>Tracheophyta</taxon>
        <taxon>Spermatophyta</taxon>
        <taxon>Magnoliopsida</taxon>
        <taxon>eudicotyledons</taxon>
        <taxon>Gunneridae</taxon>
        <taxon>Pentapetalae</taxon>
        <taxon>rosids</taxon>
        <taxon>malvids</taxon>
        <taxon>Malvales</taxon>
        <taxon>Malvaceae</taxon>
        <taxon>Malvoideae</taxon>
        <taxon>Hibiscus</taxon>
    </lineage>
</organism>
<reference evidence="1 2" key="1">
    <citation type="journal article" date="2024" name="G3 (Bethesda)">
        <title>Genome assembly of Hibiscus sabdariffa L. provides insights into metabolisms of medicinal natural products.</title>
        <authorList>
            <person name="Kim T."/>
        </authorList>
    </citation>
    <scope>NUCLEOTIDE SEQUENCE [LARGE SCALE GENOMIC DNA]</scope>
    <source>
        <strain evidence="1">TK-2024</strain>
        <tissue evidence="1">Old leaves</tissue>
    </source>
</reference>
<evidence type="ECO:0000313" key="1">
    <source>
        <dbReference type="EMBL" id="KAK8492491.1"/>
    </source>
</evidence>
<gene>
    <name evidence="1" type="ORF">V6N11_021157</name>
</gene>
<dbReference type="Proteomes" id="UP001396334">
    <property type="component" value="Unassembled WGS sequence"/>
</dbReference>
<sequence length="91" mass="9779">MNARVRIERDNPFVSSREGCCRGGCHGDETIGQRSCAEKVLERGPVFAMHPVMPYGHAISPPLAPTMVSYGSDLSHYGVRQSAPSFSASLG</sequence>
<keyword evidence="2" id="KW-1185">Reference proteome</keyword>
<protein>
    <submittedName>
        <fullName evidence="1">Uncharacterized protein</fullName>
    </submittedName>
</protein>
<comment type="caution">
    <text evidence="1">The sequence shown here is derived from an EMBL/GenBank/DDBJ whole genome shotgun (WGS) entry which is preliminary data.</text>
</comment>
<evidence type="ECO:0000313" key="2">
    <source>
        <dbReference type="Proteomes" id="UP001396334"/>
    </source>
</evidence>